<sequence>MQDTLTSGESTELVRLWRRRQQLSPDEMGRMYRIVGDALRHCNPPELKVLGEGRQELVAQFIYVKVLRLDADPDEGEEGNGAAVQDDEAGSGSAPSTAYALCAYFRRYLIDCTRASSFRRKLSLGDQVSDAQLDAQLGSQDAHEDDSLAEHGLSDARVQQAAREFIQGLPEPERLLLCEGFGQEAAGGLSGVAARHAIASYHYRAGRLGLVHKRQSLPADYARTQLGGWIQNTLGIAIVPDNMAAILRVFKILGAEASWV</sequence>
<proteinExistence type="predicted"/>
<evidence type="ECO:0000256" key="1">
    <source>
        <dbReference type="SAM" id="MobiDB-lite"/>
    </source>
</evidence>
<accession>A0ABT7NAN8</accession>
<evidence type="ECO:0000313" key="2">
    <source>
        <dbReference type="EMBL" id="MDM0044950.1"/>
    </source>
</evidence>
<name>A0ABT7NAN8_9BURK</name>
<feature type="region of interest" description="Disordered" evidence="1">
    <location>
        <begin position="74"/>
        <end position="93"/>
    </location>
</feature>
<gene>
    <name evidence="2" type="ORF">QTH91_10675</name>
</gene>
<keyword evidence="3" id="KW-1185">Reference proteome</keyword>
<dbReference type="Proteomes" id="UP001174908">
    <property type="component" value="Unassembled WGS sequence"/>
</dbReference>
<reference evidence="2" key="1">
    <citation type="submission" date="2023-06" db="EMBL/GenBank/DDBJ databases">
        <authorList>
            <person name="Jiang Y."/>
            <person name="Liu Q."/>
        </authorList>
    </citation>
    <scope>NUCLEOTIDE SEQUENCE</scope>
    <source>
        <strain evidence="2">CGMCC 1.12089</strain>
    </source>
</reference>
<comment type="caution">
    <text evidence="2">The sequence shown here is derived from an EMBL/GenBank/DDBJ whole genome shotgun (WGS) entry which is preliminary data.</text>
</comment>
<evidence type="ECO:0000313" key="3">
    <source>
        <dbReference type="Proteomes" id="UP001174908"/>
    </source>
</evidence>
<organism evidence="2 3">
    <name type="scientific">Variovorax dokdonensis</name>
    <dbReference type="NCBI Taxonomy" id="344883"/>
    <lineage>
        <taxon>Bacteria</taxon>
        <taxon>Pseudomonadati</taxon>
        <taxon>Pseudomonadota</taxon>
        <taxon>Betaproteobacteria</taxon>
        <taxon>Burkholderiales</taxon>
        <taxon>Comamonadaceae</taxon>
        <taxon>Variovorax</taxon>
    </lineage>
</organism>
<dbReference type="EMBL" id="JASZYV010000002">
    <property type="protein sequence ID" value="MDM0044950.1"/>
    <property type="molecule type" value="Genomic_DNA"/>
</dbReference>
<protein>
    <submittedName>
        <fullName evidence="2">Uncharacterized protein</fullName>
    </submittedName>
</protein>
<dbReference type="RefSeq" id="WP_286660059.1">
    <property type="nucleotide sequence ID" value="NZ_JASZYV010000002.1"/>
</dbReference>